<feature type="transmembrane region" description="Helical" evidence="5">
    <location>
        <begin position="266"/>
        <end position="289"/>
    </location>
</feature>
<sequence>MLYLSFFAGLALLILGADLMVRGASRLSLSFGISPLVIGLTVVAFGTSAPELAVSVRGAFAGQADIALGNVVGSNIFNVLCILGLSALVAPLIVDRQVVRQEVPIMIGLSLLLWLLALDGHISRGNGLVLIALLVAYNGFLFWQARQRSRSQVSVELELPEDSRWDRHWAVQVGLIVVGLGLLVLGARWLVESAIAFAAALGVSELVIGLTIVSAGTSLPEIATSVIAAARGQRDIAVGNVVGSNIFNIVGVLGVTASVAPAALPVAPALLAFDLQVMVAAAIACLPILFTGHRIARWEGALFLGYYFAYTVYLILYAQDHDALDEYSLVMTTTVIPLTVLTIAIVSWREWRGHRALARRGGR</sequence>
<comment type="caution">
    <text evidence="7">The sequence shown here is derived from an EMBL/GenBank/DDBJ whole genome shotgun (WGS) entry which is preliminary data.</text>
</comment>
<feature type="domain" description="Sodium/calcium exchanger membrane region" evidence="6">
    <location>
        <begin position="3"/>
        <end position="143"/>
    </location>
</feature>
<dbReference type="RefSeq" id="WP_183947998.1">
    <property type="nucleotide sequence ID" value="NZ_JACHHX010000006.1"/>
</dbReference>
<evidence type="ECO:0000313" key="7">
    <source>
        <dbReference type="EMBL" id="MBB5015324.1"/>
    </source>
</evidence>
<keyword evidence="2 5" id="KW-0812">Transmembrane</keyword>
<evidence type="ECO:0000256" key="4">
    <source>
        <dbReference type="ARBA" id="ARBA00023136"/>
    </source>
</evidence>
<dbReference type="InterPro" id="IPR004481">
    <property type="entry name" value="K/Na/Ca-exchanger"/>
</dbReference>
<evidence type="ECO:0000256" key="1">
    <source>
        <dbReference type="ARBA" id="ARBA00004141"/>
    </source>
</evidence>
<dbReference type="PANTHER" id="PTHR10846">
    <property type="entry name" value="SODIUM/POTASSIUM/CALCIUM EXCHANGER"/>
    <property type="match status" value="1"/>
</dbReference>
<dbReference type="InterPro" id="IPR004837">
    <property type="entry name" value="NaCa_Exmemb"/>
</dbReference>
<evidence type="ECO:0000259" key="6">
    <source>
        <dbReference type="Pfam" id="PF01699"/>
    </source>
</evidence>
<dbReference type="AlphaFoldDB" id="A0A7W7XZG9"/>
<name>A0A7W7XZG9_9GAMM</name>
<dbReference type="GO" id="GO:0006874">
    <property type="term" value="P:intracellular calcium ion homeostasis"/>
    <property type="evidence" value="ECO:0007669"/>
    <property type="project" value="TreeGrafter"/>
</dbReference>
<comment type="subcellular location">
    <subcellularLocation>
        <location evidence="1">Membrane</location>
        <topology evidence="1">Multi-pass membrane protein</topology>
    </subcellularLocation>
</comment>
<keyword evidence="3 5" id="KW-1133">Transmembrane helix</keyword>
<feature type="transmembrane region" description="Helical" evidence="5">
    <location>
        <begin position="330"/>
        <end position="351"/>
    </location>
</feature>
<dbReference type="GO" id="GO:0005262">
    <property type="term" value="F:calcium channel activity"/>
    <property type="evidence" value="ECO:0007669"/>
    <property type="project" value="TreeGrafter"/>
</dbReference>
<gene>
    <name evidence="7" type="ORF">HNQ58_001210</name>
</gene>
<dbReference type="Gene3D" id="1.20.1420.30">
    <property type="entry name" value="NCX, central ion-binding region"/>
    <property type="match status" value="1"/>
</dbReference>
<evidence type="ECO:0000256" key="2">
    <source>
        <dbReference type="ARBA" id="ARBA00022692"/>
    </source>
</evidence>
<dbReference type="NCBIfam" id="TIGR00367">
    <property type="entry name" value="calcium/sodium antiporter"/>
    <property type="match status" value="1"/>
</dbReference>
<accession>A0A7W7XZG9</accession>
<keyword evidence="4 5" id="KW-0472">Membrane</keyword>
<proteinExistence type="predicted"/>
<dbReference type="Proteomes" id="UP000519004">
    <property type="component" value="Unassembled WGS sequence"/>
</dbReference>
<feature type="domain" description="Sodium/calcium exchanger membrane region" evidence="6">
    <location>
        <begin position="173"/>
        <end position="315"/>
    </location>
</feature>
<evidence type="ECO:0000256" key="5">
    <source>
        <dbReference type="SAM" id="Phobius"/>
    </source>
</evidence>
<organism evidence="7 8">
    <name type="scientific">Rehaibacterium terrae</name>
    <dbReference type="NCBI Taxonomy" id="1341696"/>
    <lineage>
        <taxon>Bacteria</taxon>
        <taxon>Pseudomonadati</taxon>
        <taxon>Pseudomonadota</taxon>
        <taxon>Gammaproteobacteria</taxon>
        <taxon>Lysobacterales</taxon>
        <taxon>Lysobacteraceae</taxon>
        <taxon>Rehaibacterium</taxon>
    </lineage>
</organism>
<protein>
    <submittedName>
        <fullName evidence="7">Cation:H+ antiporter</fullName>
    </submittedName>
</protein>
<feature type="transmembrane region" description="Helical" evidence="5">
    <location>
        <begin position="128"/>
        <end position="145"/>
    </location>
</feature>
<keyword evidence="8" id="KW-1185">Reference proteome</keyword>
<dbReference type="Pfam" id="PF01699">
    <property type="entry name" value="Na_Ca_ex"/>
    <property type="match status" value="2"/>
</dbReference>
<feature type="transmembrane region" description="Helical" evidence="5">
    <location>
        <begin position="169"/>
        <end position="189"/>
    </location>
</feature>
<dbReference type="EMBL" id="JACHHX010000006">
    <property type="protein sequence ID" value="MBB5015324.1"/>
    <property type="molecule type" value="Genomic_DNA"/>
</dbReference>
<feature type="transmembrane region" description="Helical" evidence="5">
    <location>
        <begin position="76"/>
        <end position="94"/>
    </location>
</feature>
<feature type="transmembrane region" description="Helical" evidence="5">
    <location>
        <begin position="236"/>
        <end position="260"/>
    </location>
</feature>
<dbReference type="PANTHER" id="PTHR10846:SF8">
    <property type="entry name" value="INNER MEMBRANE PROTEIN YRBG"/>
    <property type="match status" value="1"/>
</dbReference>
<feature type="transmembrane region" description="Helical" evidence="5">
    <location>
        <begin position="301"/>
        <end position="318"/>
    </location>
</feature>
<dbReference type="GO" id="GO:0005886">
    <property type="term" value="C:plasma membrane"/>
    <property type="evidence" value="ECO:0007669"/>
    <property type="project" value="TreeGrafter"/>
</dbReference>
<dbReference type="InterPro" id="IPR044880">
    <property type="entry name" value="NCX_ion-bd_dom_sf"/>
</dbReference>
<reference evidence="7 8" key="1">
    <citation type="submission" date="2020-08" db="EMBL/GenBank/DDBJ databases">
        <title>Genomic Encyclopedia of Type Strains, Phase IV (KMG-IV): sequencing the most valuable type-strain genomes for metagenomic binning, comparative biology and taxonomic classification.</title>
        <authorList>
            <person name="Goeker M."/>
        </authorList>
    </citation>
    <scope>NUCLEOTIDE SEQUENCE [LARGE SCALE GENOMIC DNA]</scope>
    <source>
        <strain evidence="7 8">DSM 25897</strain>
    </source>
</reference>
<dbReference type="GO" id="GO:0008273">
    <property type="term" value="F:calcium, potassium:sodium antiporter activity"/>
    <property type="evidence" value="ECO:0007669"/>
    <property type="project" value="TreeGrafter"/>
</dbReference>
<evidence type="ECO:0000313" key="8">
    <source>
        <dbReference type="Proteomes" id="UP000519004"/>
    </source>
</evidence>
<evidence type="ECO:0000256" key="3">
    <source>
        <dbReference type="ARBA" id="ARBA00022989"/>
    </source>
</evidence>